<name>A0A7X0LM60_9BACT</name>
<dbReference type="Proteomes" id="UP000541810">
    <property type="component" value="Unassembled WGS sequence"/>
</dbReference>
<comment type="caution">
    <text evidence="7">The sequence shown here is derived from an EMBL/GenBank/DDBJ whole genome shotgun (WGS) entry which is preliminary data.</text>
</comment>
<evidence type="ECO:0000259" key="6">
    <source>
        <dbReference type="Pfam" id="PF02441"/>
    </source>
</evidence>
<dbReference type="AlphaFoldDB" id="A0A7X0LM60"/>
<evidence type="ECO:0000256" key="5">
    <source>
        <dbReference type="HAMAP-Rule" id="MF_01984"/>
    </source>
</evidence>
<feature type="binding site" evidence="5">
    <location>
        <position position="168"/>
    </location>
    <ligand>
        <name>dimethylallyl phosphate</name>
        <dbReference type="ChEBI" id="CHEBI:88052"/>
    </ligand>
</feature>
<evidence type="ECO:0000313" key="7">
    <source>
        <dbReference type="EMBL" id="MBB6431311.1"/>
    </source>
</evidence>
<keyword evidence="2 5" id="KW-0285">Flavoprotein</keyword>
<feature type="binding site" evidence="5">
    <location>
        <begin position="103"/>
        <end position="106"/>
    </location>
    <ligand>
        <name>FMN</name>
        <dbReference type="ChEBI" id="CHEBI:58210"/>
    </ligand>
</feature>
<dbReference type="NCBIfam" id="NF004685">
    <property type="entry name" value="PRK06029.1"/>
    <property type="match status" value="1"/>
</dbReference>
<dbReference type="SUPFAM" id="SSF52507">
    <property type="entry name" value="Homo-oligomeric flavin-containing Cys decarboxylases, HFCD"/>
    <property type="match status" value="1"/>
</dbReference>
<evidence type="ECO:0000256" key="1">
    <source>
        <dbReference type="ARBA" id="ARBA00022602"/>
    </source>
</evidence>
<feature type="binding site" evidence="5">
    <location>
        <begin position="15"/>
        <end position="17"/>
    </location>
    <ligand>
        <name>FMN</name>
        <dbReference type="ChEBI" id="CHEBI:58210"/>
    </ligand>
</feature>
<dbReference type="EMBL" id="JACHGY010000001">
    <property type="protein sequence ID" value="MBB6431311.1"/>
    <property type="molecule type" value="Genomic_DNA"/>
</dbReference>
<evidence type="ECO:0000256" key="2">
    <source>
        <dbReference type="ARBA" id="ARBA00022630"/>
    </source>
</evidence>
<dbReference type="Gene3D" id="3.40.50.1950">
    <property type="entry name" value="Flavin prenyltransferase-like"/>
    <property type="match status" value="1"/>
</dbReference>
<protein>
    <recommendedName>
        <fullName evidence="5">Flavin prenyltransferase UbiX</fullName>
        <ecNumber evidence="5">2.5.1.129</ecNumber>
    </recommendedName>
</protein>
<organism evidence="7 8">
    <name type="scientific">Algisphaera agarilytica</name>
    <dbReference type="NCBI Taxonomy" id="1385975"/>
    <lineage>
        <taxon>Bacteria</taxon>
        <taxon>Pseudomonadati</taxon>
        <taxon>Planctomycetota</taxon>
        <taxon>Phycisphaerae</taxon>
        <taxon>Phycisphaerales</taxon>
        <taxon>Phycisphaeraceae</taxon>
        <taxon>Algisphaera</taxon>
    </lineage>
</organism>
<dbReference type="GO" id="GO:0016829">
    <property type="term" value="F:lyase activity"/>
    <property type="evidence" value="ECO:0007669"/>
    <property type="project" value="UniProtKB-KW"/>
</dbReference>
<feature type="binding site" evidence="5">
    <location>
        <position position="184"/>
    </location>
    <ligand>
        <name>dimethylallyl phosphate</name>
        <dbReference type="ChEBI" id="CHEBI:88052"/>
    </ligand>
</feature>
<feature type="binding site" evidence="5">
    <location>
        <position position="41"/>
    </location>
    <ligand>
        <name>FMN</name>
        <dbReference type="ChEBI" id="CHEBI:58210"/>
    </ligand>
</feature>
<comment type="function">
    <text evidence="5">Flavin prenyltransferase that catalyzes the synthesis of the prenylated FMN cofactor (prenyl-FMN) for 4-hydroxy-3-polyprenylbenzoic acid decarboxylase UbiD. The prenyltransferase is metal-independent and links a dimethylallyl moiety from dimethylallyl monophosphate (DMAP) to the flavin N5 and C6 atoms of FMN.</text>
</comment>
<dbReference type="EC" id="2.5.1.129" evidence="5"/>
<accession>A0A7X0LM60</accession>
<comment type="caution">
    <text evidence="5">Lacks conserved residue(s) required for the propagation of feature annotation.</text>
</comment>
<dbReference type="InterPro" id="IPR036551">
    <property type="entry name" value="Flavin_trans-like"/>
</dbReference>
<dbReference type="HAMAP" id="MF_01984">
    <property type="entry name" value="ubiX_pad"/>
    <property type="match status" value="1"/>
</dbReference>
<dbReference type="Pfam" id="PF02441">
    <property type="entry name" value="Flavoprotein"/>
    <property type="match status" value="1"/>
</dbReference>
<sequence length="213" mass="22921">MAQNRPQRVVVGITGASGAVYAARLVQLLVAADVQTHLVVSPLGQRLLQDELGMEGVDLAALAGFEPEQAAPDNLIYHHFKDVGATIASGSFQHDGMIICPCSSNTLGSIASGSAQNLIHRAAHVTLKERRKLVLVHREMPLSLIDIRNMQTVTEAGGILAPANPGFYMLPKTIEDIADFVVGRCLDLVGVDHDLDIRWSGRIAKRLRDTTTA</sequence>
<dbReference type="InterPro" id="IPR004507">
    <property type="entry name" value="UbiX-like"/>
</dbReference>
<feature type="domain" description="Flavoprotein" evidence="6">
    <location>
        <begin position="8"/>
        <end position="188"/>
    </location>
</feature>
<keyword evidence="8" id="KW-1185">Reference proteome</keyword>
<keyword evidence="7" id="KW-0456">Lyase</keyword>
<keyword evidence="3 5" id="KW-0288">FMN</keyword>
<dbReference type="NCBIfam" id="TIGR00421">
    <property type="entry name" value="ubiX_pad"/>
    <property type="match status" value="1"/>
</dbReference>
<comment type="catalytic activity">
    <reaction evidence="5">
        <text>dimethylallyl phosphate + FMNH2 = prenylated FMNH2 + phosphate</text>
        <dbReference type="Rhea" id="RHEA:37743"/>
        <dbReference type="ChEBI" id="CHEBI:43474"/>
        <dbReference type="ChEBI" id="CHEBI:57618"/>
        <dbReference type="ChEBI" id="CHEBI:87467"/>
        <dbReference type="ChEBI" id="CHEBI:88052"/>
        <dbReference type="EC" id="2.5.1.129"/>
    </reaction>
</comment>
<dbReference type="GO" id="GO:0106141">
    <property type="term" value="F:flavin prenyltransferase activity"/>
    <property type="evidence" value="ECO:0007669"/>
    <property type="project" value="UniProtKB-EC"/>
</dbReference>
<proteinExistence type="inferred from homology"/>
<keyword evidence="4 5" id="KW-0808">Transferase</keyword>
<dbReference type="InterPro" id="IPR003382">
    <property type="entry name" value="Flavoprotein"/>
</dbReference>
<evidence type="ECO:0000313" key="8">
    <source>
        <dbReference type="Proteomes" id="UP000541810"/>
    </source>
</evidence>
<gene>
    <name evidence="5" type="primary">ubiX</name>
    <name evidence="7" type="ORF">HNQ40_003117</name>
</gene>
<evidence type="ECO:0000256" key="3">
    <source>
        <dbReference type="ARBA" id="ARBA00022643"/>
    </source>
</evidence>
<feature type="binding site" evidence="5">
    <location>
        <position position="138"/>
    </location>
    <ligand>
        <name>FMN</name>
        <dbReference type="ChEBI" id="CHEBI:58210"/>
    </ligand>
</feature>
<evidence type="ECO:0000256" key="4">
    <source>
        <dbReference type="ARBA" id="ARBA00022679"/>
    </source>
</evidence>
<reference evidence="7 8" key="1">
    <citation type="submission" date="2020-08" db="EMBL/GenBank/DDBJ databases">
        <title>Genomic Encyclopedia of Type Strains, Phase IV (KMG-IV): sequencing the most valuable type-strain genomes for metagenomic binning, comparative biology and taxonomic classification.</title>
        <authorList>
            <person name="Goeker M."/>
        </authorList>
    </citation>
    <scope>NUCLEOTIDE SEQUENCE [LARGE SCALE GENOMIC DNA]</scope>
    <source>
        <strain evidence="7 8">DSM 103725</strain>
    </source>
</reference>
<keyword evidence="1 5" id="KW-0637">Prenyltransferase</keyword>
<comment type="similarity">
    <text evidence="5">Belongs to the UbiX/PAD1 family.</text>
</comment>
<dbReference type="RefSeq" id="WP_184678789.1">
    <property type="nucleotide sequence ID" value="NZ_JACHGY010000001.1"/>
</dbReference>